<accession>A0A161WKB7</accession>
<evidence type="ECO:0000313" key="1">
    <source>
        <dbReference type="EMBL" id="KZL92175.1"/>
    </source>
</evidence>
<name>A0A161WKB7_9CLOT</name>
<keyword evidence="2" id="KW-1185">Reference proteome</keyword>
<organism evidence="1 2">
    <name type="scientific">Clostridium magnum DSM 2767</name>
    <dbReference type="NCBI Taxonomy" id="1121326"/>
    <lineage>
        <taxon>Bacteria</taxon>
        <taxon>Bacillati</taxon>
        <taxon>Bacillota</taxon>
        <taxon>Clostridia</taxon>
        <taxon>Eubacteriales</taxon>
        <taxon>Clostridiaceae</taxon>
        <taxon>Clostridium</taxon>
    </lineage>
</organism>
<dbReference type="Proteomes" id="UP000076603">
    <property type="component" value="Unassembled WGS sequence"/>
</dbReference>
<evidence type="ECO:0000313" key="2">
    <source>
        <dbReference type="Proteomes" id="UP000076603"/>
    </source>
</evidence>
<gene>
    <name evidence="1" type="ORF">CLMAG_19840</name>
</gene>
<dbReference type="RefSeq" id="WP_066621474.1">
    <property type="nucleotide sequence ID" value="NZ_FQXL01000004.1"/>
</dbReference>
<reference evidence="1 2" key="1">
    <citation type="submission" date="2016-04" db="EMBL/GenBank/DDBJ databases">
        <title>Genome sequence of Clostridium magnum DSM 2767.</title>
        <authorList>
            <person name="Poehlein A."/>
            <person name="Uhlig R."/>
            <person name="Fischer R."/>
            <person name="Bahl H."/>
            <person name="Daniel R."/>
        </authorList>
    </citation>
    <scope>NUCLEOTIDE SEQUENCE [LARGE SCALE GENOMIC DNA]</scope>
    <source>
        <strain evidence="1 2">DSM 2767</strain>
    </source>
</reference>
<dbReference type="PATRIC" id="fig|1121326.3.peg.1974"/>
<protein>
    <submittedName>
        <fullName evidence="1">Uncharacterized protein</fullName>
    </submittedName>
</protein>
<dbReference type="STRING" id="1121326.CLMAG_19840"/>
<dbReference type="OrthoDB" id="1935723at2"/>
<dbReference type="EMBL" id="LWAE01000002">
    <property type="protein sequence ID" value="KZL92175.1"/>
    <property type="molecule type" value="Genomic_DNA"/>
</dbReference>
<proteinExistence type="predicted"/>
<comment type="caution">
    <text evidence="1">The sequence shown here is derived from an EMBL/GenBank/DDBJ whole genome shotgun (WGS) entry which is preliminary data.</text>
</comment>
<dbReference type="AlphaFoldDB" id="A0A161WKB7"/>
<sequence>MAYTVVDLLDKAINIAKKRKKLYSTALIDTSKNSSLYILLNVLIKNVDKTVEYLENLKLEANNVICEEIAFDVYDKISFLINEFNQKLFIPETLNIKTLLESSLDIEKNVLALYIDIQGRLVKKREDTETNAYRILSKVIIQKENKIKDIQEFIKSYSMLI</sequence>